<keyword evidence="3" id="KW-1185">Reference proteome</keyword>
<accession>H0FAR7</accession>
<dbReference type="eggNOG" id="COG3299">
    <property type="taxonomic scope" value="Bacteria"/>
</dbReference>
<organism evidence="2 3">
    <name type="scientific">Achromobacter arsenitoxydans SY8</name>
    <dbReference type="NCBI Taxonomy" id="477184"/>
    <lineage>
        <taxon>Bacteria</taxon>
        <taxon>Pseudomonadati</taxon>
        <taxon>Pseudomonadota</taxon>
        <taxon>Betaproteobacteria</taxon>
        <taxon>Burkholderiales</taxon>
        <taxon>Alcaligenaceae</taxon>
        <taxon>Achromobacter</taxon>
    </lineage>
</organism>
<proteinExistence type="predicted"/>
<evidence type="ECO:0000256" key="1">
    <source>
        <dbReference type="SAM" id="MobiDB-lite"/>
    </source>
</evidence>
<dbReference type="AlphaFoldDB" id="H0FAR7"/>
<dbReference type="STRING" id="477184.KYC_19369"/>
<dbReference type="RefSeq" id="WP_008165396.1">
    <property type="nucleotide sequence ID" value="NZ_AGUF01000059.1"/>
</dbReference>
<sequence length="818" mass="88070">MNRQFRSAHPRRLQLLRAQQPPGDNGIAYVEIDAADQRTLRVICAHPVSGIGRAHVRIEGGARIRGIALAADPVLSGNEIRLTVDKAGDFSWYTLALVNPADPDAPAPGFDLCLSTIEINFKAGCPSEFDCADVHACDAPAPPEPLLDYLAKDYEIFRRLMLDRLSQSMPDFTERNPADFTVALVETLAYAADHLSYAQDAAATEAYLDTARRRTSLRRHARLLDYPLNDGCNARVYVAFEANAHGDGRVVPAGAALLTSSAEAALAAPVRRRDALDGLPMPGVEVFETLHDLTLRTAHSRIALHDFADPAYCLPRGQTQAALVNDPPLTLSRGDVLVFEETIGPLTGRQADADRAHRHAVRLTETRIGRDDLTGTDLLLVAWHTDDALPFPLCVSREFEQGGALVKQAVSVALGNVVLADHGLRRDWTPLLPDTATARDDPAARPYRPRLPDAGLACAEPYRHELAASAALSAGAALAQDPRRALPTGMSLLADDPDQPGDVPAPASAPWAPQRSLLGSARDAREFVVETEADGAAWLRFGDNRYGAAPAAGERLLARYRLGGGPGGNVGANAIGALVSDDPDLMLGVARVRNPMPAQGGAAPEPADAIRLNAPEAFRVQERAVTADDYARLAERHPQVQRAAARLRWTGSWHTVFLTVDRRGGLEVDAPFRTAMRAFMERFRLAGQDLEFSDPVHVPLVILLRVCAAPGHFAADVKAALRDVFTSGLDRSGRPGFFHPDRYTFGTPLALSALMSAAMAVPGVASARAERFQRWGREPAGELDSGQLLAAPLEVLRADGDPNFPENGRIDFIVEGGS</sequence>
<evidence type="ECO:0000313" key="2">
    <source>
        <dbReference type="EMBL" id="EHK64585.1"/>
    </source>
</evidence>
<name>H0FAR7_9BURK</name>
<reference evidence="2 3" key="1">
    <citation type="journal article" date="2012" name="J. Bacteriol.">
        <title>Genome sequence of the highly efficient arsenite-oxidizing bacterium Achromobacter arsenitoxydans SY8.</title>
        <authorList>
            <person name="Li X."/>
            <person name="Hu Y."/>
            <person name="Gong J."/>
            <person name="Lin Y."/>
            <person name="Johnstone L."/>
            <person name="Rensing C."/>
            <person name="Wang G."/>
        </authorList>
    </citation>
    <scope>NUCLEOTIDE SEQUENCE [LARGE SCALE GENOMIC DNA]</scope>
    <source>
        <strain evidence="2 3">SY8</strain>
    </source>
</reference>
<dbReference type="PATRIC" id="fig|477184.5.peg.3805"/>
<feature type="region of interest" description="Disordered" evidence="1">
    <location>
        <begin position="488"/>
        <end position="512"/>
    </location>
</feature>
<comment type="caution">
    <text evidence="2">The sequence shown here is derived from an EMBL/GenBank/DDBJ whole genome shotgun (WGS) entry which is preliminary data.</text>
</comment>
<protein>
    <submittedName>
        <fullName evidence="2">Putative phage tail region protein</fullName>
    </submittedName>
</protein>
<dbReference type="NCBIfam" id="TIGR02243">
    <property type="entry name" value="putative baseplate assembly protein"/>
    <property type="match status" value="1"/>
</dbReference>
<dbReference type="EMBL" id="AGUF01000059">
    <property type="protein sequence ID" value="EHK64585.1"/>
    <property type="molecule type" value="Genomic_DNA"/>
</dbReference>
<dbReference type="OrthoDB" id="9796131at2"/>
<dbReference type="Proteomes" id="UP000003113">
    <property type="component" value="Unassembled WGS sequence"/>
</dbReference>
<dbReference type="InterPro" id="IPR011749">
    <property type="entry name" value="CHP02243"/>
</dbReference>
<gene>
    <name evidence="2" type="ORF">KYC_19369</name>
</gene>
<evidence type="ECO:0000313" key="3">
    <source>
        <dbReference type="Proteomes" id="UP000003113"/>
    </source>
</evidence>